<accession>A0A4S8PY70</accession>
<feature type="transmembrane region" description="Helical" evidence="2">
    <location>
        <begin position="146"/>
        <end position="165"/>
    </location>
</feature>
<dbReference type="RefSeq" id="WP_136542592.1">
    <property type="nucleotide sequence ID" value="NZ_STGU01000011.1"/>
</dbReference>
<dbReference type="PANTHER" id="PTHR11328">
    <property type="entry name" value="MAJOR FACILITATOR SUPERFAMILY DOMAIN-CONTAINING PROTEIN"/>
    <property type="match status" value="1"/>
</dbReference>
<dbReference type="GO" id="GO:0015293">
    <property type="term" value="F:symporter activity"/>
    <property type="evidence" value="ECO:0007669"/>
    <property type="project" value="InterPro"/>
</dbReference>
<keyword evidence="2" id="KW-0812">Transmembrane</keyword>
<feature type="transmembrane region" description="Helical" evidence="2">
    <location>
        <begin position="400"/>
        <end position="423"/>
    </location>
</feature>
<dbReference type="GO" id="GO:0005886">
    <property type="term" value="C:plasma membrane"/>
    <property type="evidence" value="ECO:0007669"/>
    <property type="project" value="TreeGrafter"/>
</dbReference>
<dbReference type="Proteomes" id="UP000307378">
    <property type="component" value="Unassembled WGS sequence"/>
</dbReference>
<dbReference type="EMBL" id="STGU01000011">
    <property type="protein sequence ID" value="THV33179.1"/>
    <property type="molecule type" value="Genomic_DNA"/>
</dbReference>
<dbReference type="AlphaFoldDB" id="A0A4S8PY70"/>
<feature type="transmembrane region" description="Helical" evidence="2">
    <location>
        <begin position="81"/>
        <end position="99"/>
    </location>
</feature>
<comment type="similarity">
    <text evidence="1">Belongs to the sodium:galactoside symporter (TC 2.A.2) family.</text>
</comment>
<feature type="transmembrane region" description="Helical" evidence="2">
    <location>
        <begin position="177"/>
        <end position="199"/>
    </location>
</feature>
<feature type="transmembrane region" description="Helical" evidence="2">
    <location>
        <begin position="289"/>
        <end position="308"/>
    </location>
</feature>
<feature type="transmembrane region" description="Helical" evidence="2">
    <location>
        <begin position="105"/>
        <end position="125"/>
    </location>
</feature>
<evidence type="ECO:0000256" key="2">
    <source>
        <dbReference type="SAM" id="Phobius"/>
    </source>
</evidence>
<proteinExistence type="inferred from homology"/>
<dbReference type="GO" id="GO:0008643">
    <property type="term" value="P:carbohydrate transport"/>
    <property type="evidence" value="ECO:0007669"/>
    <property type="project" value="InterPro"/>
</dbReference>
<protein>
    <submittedName>
        <fullName evidence="3">MFS transporter</fullName>
    </submittedName>
</protein>
<feature type="transmembrane region" description="Helical" evidence="2">
    <location>
        <begin position="12"/>
        <end position="34"/>
    </location>
</feature>
<feature type="transmembrane region" description="Helical" evidence="2">
    <location>
        <begin position="40"/>
        <end position="60"/>
    </location>
</feature>
<dbReference type="SUPFAM" id="SSF103473">
    <property type="entry name" value="MFS general substrate transporter"/>
    <property type="match status" value="1"/>
</dbReference>
<keyword evidence="2" id="KW-1133">Transmembrane helix</keyword>
<gene>
    <name evidence="3" type="ORF">FAA86_18500</name>
</gene>
<organism evidence="3 4">
    <name type="scientific">Rhizobium rosettiformans W3</name>
    <dbReference type="NCBI Taxonomy" id="538378"/>
    <lineage>
        <taxon>Bacteria</taxon>
        <taxon>Pseudomonadati</taxon>
        <taxon>Pseudomonadota</taxon>
        <taxon>Alphaproteobacteria</taxon>
        <taxon>Hyphomicrobiales</taxon>
        <taxon>Rhizobiaceae</taxon>
        <taxon>Rhizobium/Agrobacterium group</taxon>
        <taxon>Rhizobium</taxon>
    </lineage>
</organism>
<name>A0A4S8PY70_9HYPH</name>
<feature type="transmembrane region" description="Helical" evidence="2">
    <location>
        <begin position="354"/>
        <end position="380"/>
    </location>
</feature>
<evidence type="ECO:0000313" key="3">
    <source>
        <dbReference type="EMBL" id="THV33179.1"/>
    </source>
</evidence>
<evidence type="ECO:0000313" key="4">
    <source>
        <dbReference type="Proteomes" id="UP000307378"/>
    </source>
</evidence>
<reference evidence="3 4" key="1">
    <citation type="submission" date="2019-04" db="EMBL/GenBank/DDBJ databases">
        <title>genome sequence of strain W3.</title>
        <authorList>
            <person name="Gao J."/>
            <person name="Sun J."/>
        </authorList>
    </citation>
    <scope>NUCLEOTIDE SEQUENCE [LARGE SCALE GENOMIC DNA]</scope>
    <source>
        <strain evidence="3 4">W3</strain>
    </source>
</reference>
<dbReference type="Pfam" id="PF13347">
    <property type="entry name" value="MFS_2"/>
    <property type="match status" value="1"/>
</dbReference>
<dbReference type="InterPro" id="IPR039672">
    <property type="entry name" value="MFS_2"/>
</dbReference>
<comment type="caution">
    <text evidence="3">The sequence shown here is derived from an EMBL/GenBank/DDBJ whole genome shotgun (WGS) entry which is preliminary data.</text>
</comment>
<feature type="transmembrane region" description="Helical" evidence="2">
    <location>
        <begin position="314"/>
        <end position="333"/>
    </location>
</feature>
<dbReference type="Gene3D" id="1.20.1250.20">
    <property type="entry name" value="MFS general substrate transporter like domains"/>
    <property type="match status" value="1"/>
</dbReference>
<sequence>MTEQAPASTRLAFYALPAIPMAAIALPFYIVLPTFYADHFAISLATIGTLLLGIRLIDAVTDPLFGWLSDRVRSRYGRRRFFFVISTPLTALAAFMVFWPPEDAGVGYLAVWGVALSIGATWSLLPYTAWGAELATGYQARVRLSAFREGATLVGSLIAITLPFVGGLDTAVGFHGLAWIAVFIAVMLPVAGLLAVATVPEPVDLSQRKLSLREGFEHLRANGPFLRLVSAFLLNSFANAIPASLFIYFVGQRLGAPAMQGPLLFTYFLCAIAGVPLAVATAKRLGKHRAWCLAMILACAVFSVAGFLGEGDVIAFTVVCVITGLLLGFDLTLPPAIQADVIDNDTVSSGEQRSGLYFAAWSFITKLAVALSAGVVFPLLDLAGFIGDQTATQTPEALTALGALYAFLPILPKLAAIALMWNFSLDEAAHRKLRESLASNS</sequence>
<dbReference type="InterPro" id="IPR036259">
    <property type="entry name" value="MFS_trans_sf"/>
</dbReference>
<keyword evidence="2" id="KW-0472">Membrane</keyword>
<feature type="transmembrane region" description="Helical" evidence="2">
    <location>
        <begin position="228"/>
        <end position="251"/>
    </location>
</feature>
<evidence type="ECO:0000256" key="1">
    <source>
        <dbReference type="ARBA" id="ARBA00009617"/>
    </source>
</evidence>
<dbReference type="PANTHER" id="PTHR11328:SF24">
    <property type="entry name" value="MAJOR FACILITATOR SUPERFAMILY (MFS) PROFILE DOMAIN-CONTAINING PROTEIN"/>
    <property type="match status" value="1"/>
</dbReference>
<feature type="transmembrane region" description="Helical" evidence="2">
    <location>
        <begin position="263"/>
        <end position="282"/>
    </location>
</feature>